<evidence type="ECO:0000256" key="1">
    <source>
        <dbReference type="SAM" id="Phobius"/>
    </source>
</evidence>
<dbReference type="AlphaFoldDB" id="A0A918RKU4"/>
<dbReference type="Proteomes" id="UP000634139">
    <property type="component" value="Unassembled WGS sequence"/>
</dbReference>
<accession>A0A918RKU4</accession>
<protein>
    <submittedName>
        <fullName evidence="2">Uncharacterized protein</fullName>
    </submittedName>
</protein>
<comment type="caution">
    <text evidence="2">The sequence shown here is derived from an EMBL/GenBank/DDBJ whole genome shotgun (WGS) entry which is preliminary data.</text>
</comment>
<keyword evidence="1" id="KW-1133">Transmembrane helix</keyword>
<reference evidence="2" key="1">
    <citation type="journal article" date="2014" name="Int. J. Syst. Evol. Microbiol.">
        <title>Complete genome sequence of Corynebacterium casei LMG S-19264T (=DSM 44701T), isolated from a smear-ripened cheese.</title>
        <authorList>
            <consortium name="US DOE Joint Genome Institute (JGI-PGF)"/>
            <person name="Walter F."/>
            <person name="Albersmeier A."/>
            <person name="Kalinowski J."/>
            <person name="Ruckert C."/>
        </authorList>
    </citation>
    <scope>NUCLEOTIDE SEQUENCE</scope>
    <source>
        <strain evidence="2">KCTC 32422</strain>
    </source>
</reference>
<sequence>MLALRLFLIIGWTVLLAYTSFTVGKEGINLFPAFFGAMASGSWQGQFNLDFMLMLMLSALWTGWRNGWSVSGSLLAIVAFFGGAAFLMVYLLVLLHREQGDMRRVLLGVRASA</sequence>
<keyword evidence="1" id="KW-0472">Membrane</keyword>
<feature type="transmembrane region" description="Helical" evidence="1">
    <location>
        <begin position="6"/>
        <end position="24"/>
    </location>
</feature>
<evidence type="ECO:0000313" key="3">
    <source>
        <dbReference type="Proteomes" id="UP000634139"/>
    </source>
</evidence>
<feature type="transmembrane region" description="Helical" evidence="1">
    <location>
        <begin position="70"/>
        <end position="95"/>
    </location>
</feature>
<evidence type="ECO:0000313" key="2">
    <source>
        <dbReference type="EMBL" id="GHA00895.1"/>
    </source>
</evidence>
<gene>
    <name evidence="2" type="ORF">GCM10011617_21930</name>
</gene>
<reference evidence="2" key="2">
    <citation type="submission" date="2020-09" db="EMBL/GenBank/DDBJ databases">
        <authorList>
            <person name="Sun Q."/>
            <person name="Kim S."/>
        </authorList>
    </citation>
    <scope>NUCLEOTIDE SEQUENCE</scope>
    <source>
        <strain evidence="2">KCTC 32422</strain>
    </source>
</reference>
<keyword evidence="1" id="KW-0812">Transmembrane</keyword>
<proteinExistence type="predicted"/>
<dbReference type="RefSeq" id="WP_189541463.1">
    <property type="nucleotide sequence ID" value="NZ_BMZD01000005.1"/>
</dbReference>
<organism evidence="2 3">
    <name type="scientific">Novosphingobium arvoryzae</name>
    <dbReference type="NCBI Taxonomy" id="1256514"/>
    <lineage>
        <taxon>Bacteria</taxon>
        <taxon>Pseudomonadati</taxon>
        <taxon>Pseudomonadota</taxon>
        <taxon>Alphaproteobacteria</taxon>
        <taxon>Sphingomonadales</taxon>
        <taxon>Sphingomonadaceae</taxon>
        <taxon>Novosphingobium</taxon>
    </lineage>
</organism>
<name>A0A918RKU4_9SPHN</name>
<keyword evidence="3" id="KW-1185">Reference proteome</keyword>
<dbReference type="EMBL" id="BMZD01000005">
    <property type="protein sequence ID" value="GHA00895.1"/>
    <property type="molecule type" value="Genomic_DNA"/>
</dbReference>